<keyword evidence="1" id="KW-1133">Transmembrane helix</keyword>
<keyword evidence="4" id="KW-1185">Reference proteome</keyword>
<feature type="non-terminal residue" evidence="3">
    <location>
        <position position="1"/>
    </location>
</feature>
<reference evidence="4" key="1">
    <citation type="journal article" date="2019" name="Int. J. Syst. Evol. Microbiol.">
        <title>The Global Catalogue of Microorganisms (GCM) 10K type strain sequencing project: providing services to taxonomists for standard genome sequencing and annotation.</title>
        <authorList>
            <consortium name="The Broad Institute Genomics Platform"/>
            <consortium name="The Broad Institute Genome Sequencing Center for Infectious Disease"/>
            <person name="Wu L."/>
            <person name="Ma J."/>
        </authorList>
    </citation>
    <scope>NUCLEOTIDE SEQUENCE [LARGE SCALE GENOMIC DNA]</scope>
    <source>
        <strain evidence="4">CGMCC 1.12295</strain>
    </source>
</reference>
<evidence type="ECO:0000313" key="3">
    <source>
        <dbReference type="EMBL" id="MFD1708553.1"/>
    </source>
</evidence>
<dbReference type="Proteomes" id="UP001597301">
    <property type="component" value="Unassembled WGS sequence"/>
</dbReference>
<gene>
    <name evidence="3" type="ORF">ACFSCZ_17915</name>
</gene>
<evidence type="ECO:0000313" key="4">
    <source>
        <dbReference type="Proteomes" id="UP001597301"/>
    </source>
</evidence>
<evidence type="ECO:0000256" key="1">
    <source>
        <dbReference type="SAM" id="Phobius"/>
    </source>
</evidence>
<name>A0ABW4KQK9_9BACI</name>
<keyword evidence="1" id="KW-0472">Membrane</keyword>
<comment type="caution">
    <text evidence="3">The sequence shown here is derived from an EMBL/GenBank/DDBJ whole genome shotgun (WGS) entry which is preliminary data.</text>
</comment>
<keyword evidence="1" id="KW-0812">Transmembrane</keyword>
<dbReference type="PANTHER" id="PTHR33408">
    <property type="entry name" value="TRANSPOSASE"/>
    <property type="match status" value="1"/>
</dbReference>
<accession>A0ABW4KQK9</accession>
<dbReference type="Pfam" id="PF13751">
    <property type="entry name" value="DDE_Tnp_1_6"/>
    <property type="match status" value="1"/>
</dbReference>
<dbReference type="PANTHER" id="PTHR33408:SF2">
    <property type="entry name" value="TRANSPOSASE DDE DOMAIN-CONTAINING PROTEIN"/>
    <property type="match status" value="1"/>
</dbReference>
<dbReference type="EMBL" id="JBHUEO010000106">
    <property type="protein sequence ID" value="MFD1708553.1"/>
    <property type="molecule type" value="Genomic_DNA"/>
</dbReference>
<proteinExistence type="predicted"/>
<feature type="domain" description="Transposase DDE" evidence="2">
    <location>
        <begin position="2"/>
        <end position="113"/>
    </location>
</feature>
<protein>
    <submittedName>
        <fullName evidence="3">Transposase</fullName>
    </submittedName>
</protein>
<evidence type="ECO:0000259" key="2">
    <source>
        <dbReference type="Pfam" id="PF13751"/>
    </source>
</evidence>
<feature type="transmembrane region" description="Helical" evidence="1">
    <location>
        <begin position="163"/>
        <end position="183"/>
    </location>
</feature>
<organism evidence="3 4">
    <name type="scientific">Siminovitchia sediminis</name>
    <dbReference type="NCBI Taxonomy" id="1274353"/>
    <lineage>
        <taxon>Bacteria</taxon>
        <taxon>Bacillati</taxon>
        <taxon>Bacillota</taxon>
        <taxon>Bacilli</taxon>
        <taxon>Bacillales</taxon>
        <taxon>Bacillaceae</taxon>
        <taxon>Siminovitchia</taxon>
    </lineage>
</organism>
<sequence length="198" mass="22991">YRNKKNASGYIQSYKIYECEDCSGCPLKARCTKAKGNRQVHLNMVYEEMKAKAKTALECEKNAEIYSRRKVEVESVFGHIKGNRSFRRFSLRGLEKVHVEFGLVALAHNFLKVAGIRQLLLGKKPTNAKSGGEKRFGFLLLIYFRGYLDSPLFMLTLKAHNSMIWQSIPMTVFILKEIYGFLYKKHFLSKNKKCFYCF</sequence>
<feature type="transmembrane region" description="Helical" evidence="1">
    <location>
        <begin position="136"/>
        <end position="157"/>
    </location>
</feature>
<dbReference type="RefSeq" id="WP_380775915.1">
    <property type="nucleotide sequence ID" value="NZ_JBHUEO010000106.1"/>
</dbReference>
<dbReference type="InterPro" id="IPR025668">
    <property type="entry name" value="Tnp_DDE_dom"/>
</dbReference>